<evidence type="ECO:0000256" key="1">
    <source>
        <dbReference type="SAM" id="MobiDB-lite"/>
    </source>
</evidence>
<organism evidence="2">
    <name type="scientific">Candidatus Kentrum sp. LPFa</name>
    <dbReference type="NCBI Taxonomy" id="2126335"/>
    <lineage>
        <taxon>Bacteria</taxon>
        <taxon>Pseudomonadati</taxon>
        <taxon>Pseudomonadota</taxon>
        <taxon>Gammaproteobacteria</taxon>
        <taxon>Candidatus Kentrum</taxon>
    </lineage>
</organism>
<name>A0A450WYH0_9GAMM</name>
<evidence type="ECO:0000313" key="2">
    <source>
        <dbReference type="EMBL" id="VFK22068.1"/>
    </source>
</evidence>
<dbReference type="AlphaFoldDB" id="A0A450WYH0"/>
<gene>
    <name evidence="2" type="ORF">BECKLPF1236B_GA0070989_12923</name>
</gene>
<sequence>MHEELPIDFREITVEDGRMADPGEILDIQVSQHPIDLEQGPSVCWVLVSIEGRFSRPWSWGSQCQMATPGAGFCRTREKSRPLAFSQATACSISKRSIGLAEEELPDFRFLRRNTHRAGVEMTLAHHDATDCNHGKRPETEFVGPEKRADNDVTPSANITVYLELYQLT</sequence>
<reference evidence="2" key="1">
    <citation type="submission" date="2019-02" db="EMBL/GenBank/DDBJ databases">
        <authorList>
            <person name="Gruber-Vodicka R. H."/>
            <person name="Seah K. B. B."/>
        </authorList>
    </citation>
    <scope>NUCLEOTIDE SEQUENCE</scope>
    <source>
        <strain evidence="2">BECK_S313</strain>
    </source>
</reference>
<proteinExistence type="predicted"/>
<feature type="region of interest" description="Disordered" evidence="1">
    <location>
        <begin position="130"/>
        <end position="150"/>
    </location>
</feature>
<dbReference type="EMBL" id="CAADFK010000292">
    <property type="protein sequence ID" value="VFK22068.1"/>
    <property type="molecule type" value="Genomic_DNA"/>
</dbReference>
<accession>A0A450WYH0</accession>
<protein>
    <submittedName>
        <fullName evidence="2">Uncharacterized protein</fullName>
    </submittedName>
</protein>